<keyword evidence="4 16" id="KW-0515">Mutator protein</keyword>
<dbReference type="GO" id="GO:0000287">
    <property type="term" value="F:magnesium ion binding"/>
    <property type="evidence" value="ECO:0007669"/>
    <property type="project" value="UniProtKB-UniRule"/>
</dbReference>
<keyword evidence="10 16" id="KW-0227">DNA damage</keyword>
<keyword evidence="11 16" id="KW-0460">Magnesium</keyword>
<dbReference type="InterPro" id="IPR024728">
    <property type="entry name" value="PolY_HhH_motif"/>
</dbReference>
<dbReference type="GO" id="GO:0003887">
    <property type="term" value="F:DNA-directed DNA polymerase activity"/>
    <property type="evidence" value="ECO:0007669"/>
    <property type="project" value="UniProtKB-UniRule"/>
</dbReference>
<evidence type="ECO:0000256" key="11">
    <source>
        <dbReference type="ARBA" id="ARBA00022842"/>
    </source>
</evidence>
<keyword evidence="6 16" id="KW-0808">Transferase</keyword>
<dbReference type="SUPFAM" id="SSF100879">
    <property type="entry name" value="Lesion bypass DNA polymerase (Y-family), little finger domain"/>
    <property type="match status" value="1"/>
</dbReference>
<dbReference type="RefSeq" id="WP_075097665.1">
    <property type="nucleotide sequence ID" value="NZ_CP011125.1"/>
</dbReference>
<evidence type="ECO:0000256" key="6">
    <source>
        <dbReference type="ARBA" id="ARBA00022679"/>
    </source>
</evidence>
<evidence type="ECO:0000256" key="16">
    <source>
        <dbReference type="HAMAP-Rule" id="MF_01113"/>
    </source>
</evidence>
<keyword evidence="8 16" id="KW-0235">DNA replication</keyword>
<dbReference type="FunFam" id="3.30.1490.100:FF:000004">
    <property type="entry name" value="DNA polymerase IV"/>
    <property type="match status" value="1"/>
</dbReference>
<dbReference type="GO" id="GO:0009432">
    <property type="term" value="P:SOS response"/>
    <property type="evidence" value="ECO:0007669"/>
    <property type="project" value="TreeGrafter"/>
</dbReference>
<dbReference type="PROSITE" id="PS50173">
    <property type="entry name" value="UMUC"/>
    <property type="match status" value="1"/>
</dbReference>
<comment type="function">
    <text evidence="16">Poorly processive, error-prone DNA polymerase involved in untargeted mutagenesis. Copies undamaged DNA at stalled replication forks, which arise in vivo from mismatched or misaligned primer ends. These misaligned primers can be extended by PolIV. Exhibits no 3'-5' exonuclease (proofreading) activity. May be involved in translesional synthesis, in conjunction with the beta clamp from PolIII.</text>
</comment>
<dbReference type="Gene3D" id="1.10.150.20">
    <property type="entry name" value="5' to 3' exonuclease, C-terminal subdomain"/>
    <property type="match status" value="1"/>
</dbReference>
<keyword evidence="7 16" id="KW-0548">Nucleotidyltransferase</keyword>
<dbReference type="Pfam" id="PF11798">
    <property type="entry name" value="IMS_HHH"/>
    <property type="match status" value="1"/>
</dbReference>
<keyword evidence="19" id="KW-1185">Reference proteome</keyword>
<comment type="catalytic activity">
    <reaction evidence="15 16">
        <text>DNA(n) + a 2'-deoxyribonucleoside 5'-triphosphate = DNA(n+1) + diphosphate</text>
        <dbReference type="Rhea" id="RHEA:22508"/>
        <dbReference type="Rhea" id="RHEA-COMP:17339"/>
        <dbReference type="Rhea" id="RHEA-COMP:17340"/>
        <dbReference type="ChEBI" id="CHEBI:33019"/>
        <dbReference type="ChEBI" id="CHEBI:61560"/>
        <dbReference type="ChEBI" id="CHEBI:173112"/>
        <dbReference type="EC" id="2.7.7.7"/>
    </reaction>
</comment>
<dbReference type="Gene3D" id="3.30.70.270">
    <property type="match status" value="1"/>
</dbReference>
<evidence type="ECO:0000256" key="7">
    <source>
        <dbReference type="ARBA" id="ARBA00022695"/>
    </source>
</evidence>
<dbReference type="InterPro" id="IPR050116">
    <property type="entry name" value="DNA_polymerase-Y"/>
</dbReference>
<comment type="subcellular location">
    <subcellularLocation>
        <location evidence="1 16">Cytoplasm</location>
    </subcellularLocation>
</comment>
<dbReference type="InterPro" id="IPR001126">
    <property type="entry name" value="UmuC"/>
</dbReference>
<dbReference type="InterPro" id="IPR022880">
    <property type="entry name" value="DNApol_IV"/>
</dbReference>
<sequence length="397" mass="43141">MSRDVERTILHVDMDAFYASVEQRDDPSIRGKPVIVGGAARRGVVSAASYEARTFGVRSAMSMGEAMRRCPHAIVVWPRHDHYASVSRQVFAIFHRFTPLVEGLSLDEAFLDVGASRALYGDGEAIAAQIKRAIRDEVGLTASAGVAPSKFVAKIASDLRKPDGLVVVHAGEVREFLAPLPIERMWGMGPKSAPRAHAAGYHTLGDLARADDERLARAFGEWGPEMARLARGEDERDVEPERDAKSIGAEETFDDDLRDEDAVATKLLSQSSRVAERMFLAGLAGRGVTVKLKYSDFTLKTRSMQLPEAVSDTTSIHRAARTLLERFEPSLLARKGVRLSGVSVSALVPIDEARTLFPDPGVERGRKLEAALASLRGRGAGVTRAALLGERGDDDDE</sequence>
<evidence type="ECO:0000256" key="2">
    <source>
        <dbReference type="ARBA" id="ARBA00010945"/>
    </source>
</evidence>
<evidence type="ECO:0000256" key="12">
    <source>
        <dbReference type="ARBA" id="ARBA00022932"/>
    </source>
</evidence>
<dbReference type="InterPro" id="IPR017961">
    <property type="entry name" value="DNA_pol_Y-fam_little_finger"/>
</dbReference>
<dbReference type="SUPFAM" id="SSF56672">
    <property type="entry name" value="DNA/RNA polymerases"/>
    <property type="match status" value="1"/>
</dbReference>
<accession>A0A0F6W743</accession>
<dbReference type="NCBIfam" id="NF002677">
    <property type="entry name" value="PRK02406.1"/>
    <property type="match status" value="1"/>
</dbReference>
<gene>
    <name evidence="16" type="primary">dinB</name>
    <name evidence="18" type="ORF">DB32_006272</name>
</gene>
<dbReference type="CDD" id="cd03586">
    <property type="entry name" value="PolY_Pol_IV_kappa"/>
    <property type="match status" value="1"/>
</dbReference>
<dbReference type="NCBIfam" id="NF002751">
    <property type="entry name" value="PRK02794.1"/>
    <property type="match status" value="1"/>
</dbReference>
<dbReference type="GO" id="GO:0006261">
    <property type="term" value="P:DNA-templated DNA replication"/>
    <property type="evidence" value="ECO:0007669"/>
    <property type="project" value="UniProtKB-UniRule"/>
</dbReference>
<dbReference type="GO" id="GO:0003684">
    <property type="term" value="F:damaged DNA binding"/>
    <property type="evidence" value="ECO:0007669"/>
    <property type="project" value="InterPro"/>
</dbReference>
<dbReference type="InterPro" id="IPR036775">
    <property type="entry name" value="DNA_pol_Y-fam_lit_finger_sf"/>
</dbReference>
<comment type="similarity">
    <text evidence="2 16">Belongs to the DNA polymerase type-Y family.</text>
</comment>
<feature type="active site" evidence="16">
    <location>
        <position position="108"/>
    </location>
</feature>
<keyword evidence="14 16" id="KW-0234">DNA repair</keyword>
<dbReference type="NCBIfam" id="NF003015">
    <property type="entry name" value="PRK03858.1"/>
    <property type="match status" value="1"/>
</dbReference>
<dbReference type="PANTHER" id="PTHR11076">
    <property type="entry name" value="DNA REPAIR POLYMERASE UMUC / TRANSFERASE FAMILY MEMBER"/>
    <property type="match status" value="1"/>
</dbReference>
<feature type="site" description="Substrate discrimination" evidence="16">
    <location>
        <position position="18"/>
    </location>
</feature>
<reference evidence="18 19" key="1">
    <citation type="submission" date="2015-03" db="EMBL/GenBank/DDBJ databases">
        <title>Genome assembly of Sandaracinus amylolyticus DSM 53668.</title>
        <authorList>
            <person name="Sharma G."/>
            <person name="Subramanian S."/>
        </authorList>
    </citation>
    <scope>NUCLEOTIDE SEQUENCE [LARGE SCALE GENOMIC DNA]</scope>
    <source>
        <strain evidence="18 19">DSM 53668</strain>
    </source>
</reference>
<evidence type="ECO:0000256" key="1">
    <source>
        <dbReference type="ARBA" id="ARBA00004496"/>
    </source>
</evidence>
<dbReference type="NCBIfam" id="NF002882">
    <property type="entry name" value="PRK03348.1"/>
    <property type="match status" value="1"/>
</dbReference>
<dbReference type="PANTHER" id="PTHR11076:SF33">
    <property type="entry name" value="DNA POLYMERASE KAPPA"/>
    <property type="match status" value="1"/>
</dbReference>
<dbReference type="GO" id="GO:0042276">
    <property type="term" value="P:error-prone translesion synthesis"/>
    <property type="evidence" value="ECO:0007669"/>
    <property type="project" value="TreeGrafter"/>
</dbReference>
<comment type="subunit">
    <text evidence="3 16">Monomer.</text>
</comment>
<evidence type="ECO:0000256" key="10">
    <source>
        <dbReference type="ARBA" id="ARBA00022763"/>
    </source>
</evidence>
<dbReference type="KEGG" id="samy:DB32_006272"/>
<dbReference type="HAMAP" id="MF_01113">
    <property type="entry name" value="DNApol_IV"/>
    <property type="match status" value="1"/>
</dbReference>
<dbReference type="GO" id="GO:0006281">
    <property type="term" value="P:DNA repair"/>
    <property type="evidence" value="ECO:0007669"/>
    <property type="project" value="UniProtKB-UniRule"/>
</dbReference>
<dbReference type="InterPro" id="IPR043128">
    <property type="entry name" value="Rev_trsase/Diguanyl_cyclase"/>
</dbReference>
<evidence type="ECO:0000256" key="5">
    <source>
        <dbReference type="ARBA" id="ARBA00022490"/>
    </source>
</evidence>
<keyword evidence="5 16" id="KW-0963">Cytoplasm</keyword>
<name>A0A0F6W743_9BACT</name>
<dbReference type="EC" id="2.7.7.7" evidence="16"/>
<proteinExistence type="inferred from homology"/>
<evidence type="ECO:0000256" key="4">
    <source>
        <dbReference type="ARBA" id="ARBA00022457"/>
    </source>
</evidence>
<dbReference type="FunFam" id="3.40.1170.60:FF:000001">
    <property type="entry name" value="DNA polymerase IV"/>
    <property type="match status" value="1"/>
</dbReference>
<dbReference type="Pfam" id="PF11799">
    <property type="entry name" value="IMS_C"/>
    <property type="match status" value="1"/>
</dbReference>
<evidence type="ECO:0000313" key="18">
    <source>
        <dbReference type="EMBL" id="AKF09123.1"/>
    </source>
</evidence>
<dbReference type="Gene3D" id="3.40.1170.60">
    <property type="match status" value="1"/>
</dbReference>
<dbReference type="STRING" id="927083.DB32_006272"/>
<evidence type="ECO:0000256" key="8">
    <source>
        <dbReference type="ARBA" id="ARBA00022705"/>
    </source>
</evidence>
<keyword evidence="9 16" id="KW-0479">Metal-binding</keyword>
<evidence type="ECO:0000259" key="17">
    <source>
        <dbReference type="PROSITE" id="PS50173"/>
    </source>
</evidence>
<dbReference type="AlphaFoldDB" id="A0A0F6W743"/>
<dbReference type="Pfam" id="PF00817">
    <property type="entry name" value="IMS"/>
    <property type="match status" value="1"/>
</dbReference>
<organism evidence="18 19">
    <name type="scientific">Sandaracinus amylolyticus</name>
    <dbReference type="NCBI Taxonomy" id="927083"/>
    <lineage>
        <taxon>Bacteria</taxon>
        <taxon>Pseudomonadati</taxon>
        <taxon>Myxococcota</taxon>
        <taxon>Polyangia</taxon>
        <taxon>Polyangiales</taxon>
        <taxon>Sandaracinaceae</taxon>
        <taxon>Sandaracinus</taxon>
    </lineage>
</organism>
<feature type="binding site" evidence="16">
    <location>
        <position position="13"/>
    </location>
    <ligand>
        <name>Mg(2+)</name>
        <dbReference type="ChEBI" id="CHEBI:18420"/>
    </ligand>
</feature>
<evidence type="ECO:0000256" key="3">
    <source>
        <dbReference type="ARBA" id="ARBA00011245"/>
    </source>
</evidence>
<feature type="binding site" evidence="16">
    <location>
        <position position="107"/>
    </location>
    <ligand>
        <name>Mg(2+)</name>
        <dbReference type="ChEBI" id="CHEBI:18420"/>
    </ligand>
</feature>
<dbReference type="GO" id="GO:0005829">
    <property type="term" value="C:cytosol"/>
    <property type="evidence" value="ECO:0007669"/>
    <property type="project" value="TreeGrafter"/>
</dbReference>
<comment type="cofactor">
    <cofactor evidence="16">
        <name>Mg(2+)</name>
        <dbReference type="ChEBI" id="CHEBI:18420"/>
    </cofactor>
    <text evidence="16">Binds 2 magnesium ions per subunit.</text>
</comment>
<keyword evidence="12 16" id="KW-0239">DNA-directed DNA polymerase</keyword>
<dbReference type="Proteomes" id="UP000034883">
    <property type="component" value="Chromosome"/>
</dbReference>
<evidence type="ECO:0000256" key="14">
    <source>
        <dbReference type="ARBA" id="ARBA00023204"/>
    </source>
</evidence>
<protein>
    <recommendedName>
        <fullName evidence="16">DNA polymerase IV</fullName>
        <shortName evidence="16">Pol IV</shortName>
        <ecNumber evidence="16">2.7.7.7</ecNumber>
    </recommendedName>
</protein>
<dbReference type="InterPro" id="IPR043502">
    <property type="entry name" value="DNA/RNA_pol_sf"/>
</dbReference>
<keyword evidence="13 16" id="KW-0238">DNA-binding</keyword>
<evidence type="ECO:0000256" key="15">
    <source>
        <dbReference type="ARBA" id="ARBA00049244"/>
    </source>
</evidence>
<dbReference type="Gene3D" id="3.30.1490.100">
    <property type="entry name" value="DNA polymerase, Y-family, little finger domain"/>
    <property type="match status" value="1"/>
</dbReference>
<evidence type="ECO:0000256" key="9">
    <source>
        <dbReference type="ARBA" id="ARBA00022723"/>
    </source>
</evidence>
<feature type="domain" description="UmuC" evidence="17">
    <location>
        <begin position="9"/>
        <end position="189"/>
    </location>
</feature>
<dbReference type="EMBL" id="CP011125">
    <property type="protein sequence ID" value="AKF09123.1"/>
    <property type="molecule type" value="Genomic_DNA"/>
</dbReference>
<evidence type="ECO:0000256" key="13">
    <source>
        <dbReference type="ARBA" id="ARBA00023125"/>
    </source>
</evidence>
<evidence type="ECO:0000313" key="19">
    <source>
        <dbReference type="Proteomes" id="UP000034883"/>
    </source>
</evidence>